<accession>A0A7C3J6R1</accession>
<dbReference type="EMBL" id="DSTT01000005">
    <property type="protein sequence ID" value="HFK24250.1"/>
    <property type="molecule type" value="Genomic_DNA"/>
</dbReference>
<dbReference type="AlphaFoldDB" id="A0A7C3J6R1"/>
<name>A0A7C3J6R1_UNCW3</name>
<gene>
    <name evidence="2" type="ORF">ENS15_06365</name>
</gene>
<proteinExistence type="predicted"/>
<evidence type="ECO:0000313" key="2">
    <source>
        <dbReference type="EMBL" id="HFK24250.1"/>
    </source>
</evidence>
<keyword evidence="1" id="KW-0812">Transmembrane</keyword>
<keyword evidence="1" id="KW-1133">Transmembrane helix</keyword>
<evidence type="ECO:0000256" key="1">
    <source>
        <dbReference type="SAM" id="Phobius"/>
    </source>
</evidence>
<protein>
    <submittedName>
        <fullName evidence="2">Uncharacterized protein</fullName>
    </submittedName>
</protein>
<comment type="caution">
    <text evidence="2">The sequence shown here is derived from an EMBL/GenBank/DDBJ whole genome shotgun (WGS) entry which is preliminary data.</text>
</comment>
<feature type="transmembrane region" description="Helical" evidence="1">
    <location>
        <begin position="30"/>
        <end position="47"/>
    </location>
</feature>
<sequence>MNYFYYLITFLLFFLNLRLQFLKNSKIDRIFSFINLSNIFVFIIFVFTDFKSLSNQKALFIILFFVQIGLLLKFIFDNYKEV</sequence>
<feature type="transmembrane region" description="Helical" evidence="1">
    <location>
        <begin position="59"/>
        <end position="76"/>
    </location>
</feature>
<reference evidence="2" key="1">
    <citation type="journal article" date="2020" name="mSystems">
        <title>Genome- and Community-Level Interaction Insights into Carbon Utilization and Element Cycling Functions of Hydrothermarchaeota in Hydrothermal Sediment.</title>
        <authorList>
            <person name="Zhou Z."/>
            <person name="Liu Y."/>
            <person name="Xu W."/>
            <person name="Pan J."/>
            <person name="Luo Z.H."/>
            <person name="Li M."/>
        </authorList>
    </citation>
    <scope>NUCLEOTIDE SEQUENCE [LARGE SCALE GENOMIC DNA]</scope>
    <source>
        <strain evidence="2">SpSt-464</strain>
    </source>
</reference>
<keyword evidence="1" id="KW-0472">Membrane</keyword>
<organism evidence="2">
    <name type="scientific">candidate division WOR-3 bacterium</name>
    <dbReference type="NCBI Taxonomy" id="2052148"/>
    <lineage>
        <taxon>Bacteria</taxon>
        <taxon>Bacteria division WOR-3</taxon>
    </lineage>
</organism>